<proteinExistence type="predicted"/>
<feature type="domain" description="Solute-binding protein family 3/N-terminal" evidence="4">
    <location>
        <begin position="42"/>
        <end position="266"/>
    </location>
</feature>
<dbReference type="SUPFAM" id="SSF53850">
    <property type="entry name" value="Periplasmic binding protein-like II"/>
    <property type="match status" value="1"/>
</dbReference>
<dbReference type="InterPro" id="IPR023346">
    <property type="entry name" value="Lysozyme-like_dom_sf"/>
</dbReference>
<dbReference type="SUPFAM" id="SSF53955">
    <property type="entry name" value="Lysozyme-like"/>
    <property type="match status" value="1"/>
</dbReference>
<evidence type="ECO:0000256" key="3">
    <source>
        <dbReference type="ARBA" id="ARBA00023237"/>
    </source>
</evidence>
<dbReference type="InterPro" id="IPR001638">
    <property type="entry name" value="Solute-binding_3/MltF_N"/>
</dbReference>
<evidence type="ECO:0000259" key="4">
    <source>
        <dbReference type="SMART" id="SM00062"/>
    </source>
</evidence>
<dbReference type="SMART" id="SM00062">
    <property type="entry name" value="PBPb"/>
    <property type="match status" value="1"/>
</dbReference>
<evidence type="ECO:0000256" key="1">
    <source>
        <dbReference type="ARBA" id="ARBA00004339"/>
    </source>
</evidence>
<dbReference type="AlphaFoldDB" id="A0A382ETF2"/>
<dbReference type="PANTHER" id="PTHR35936">
    <property type="entry name" value="MEMBRANE-BOUND LYTIC MUREIN TRANSGLYCOSYLASE F"/>
    <property type="match status" value="1"/>
</dbReference>
<dbReference type="GO" id="GO:0009279">
    <property type="term" value="C:cell outer membrane"/>
    <property type="evidence" value="ECO:0007669"/>
    <property type="project" value="UniProtKB-SubCell"/>
</dbReference>
<comment type="subcellular location">
    <subcellularLocation>
        <location evidence="1">Cell outer membrane</location>
        <topology evidence="1">Peripheral membrane protein</topology>
    </subcellularLocation>
</comment>
<evidence type="ECO:0000313" key="5">
    <source>
        <dbReference type="EMBL" id="SVB53958.1"/>
    </source>
</evidence>
<dbReference type="EMBL" id="UINC01046223">
    <property type="protein sequence ID" value="SVB53958.1"/>
    <property type="molecule type" value="Genomic_DNA"/>
</dbReference>
<dbReference type="Pfam" id="PF01464">
    <property type="entry name" value="SLT"/>
    <property type="match status" value="1"/>
</dbReference>
<evidence type="ECO:0000256" key="2">
    <source>
        <dbReference type="ARBA" id="ARBA00022729"/>
    </source>
</evidence>
<organism evidence="5">
    <name type="scientific">marine metagenome</name>
    <dbReference type="NCBI Taxonomy" id="408172"/>
    <lineage>
        <taxon>unclassified sequences</taxon>
        <taxon>metagenomes</taxon>
        <taxon>ecological metagenomes</taxon>
    </lineage>
</organism>
<keyword evidence="2" id="KW-0732">Signal</keyword>
<reference evidence="5" key="1">
    <citation type="submission" date="2018-05" db="EMBL/GenBank/DDBJ databases">
        <authorList>
            <person name="Lanie J.A."/>
            <person name="Ng W.-L."/>
            <person name="Kazmierczak K.M."/>
            <person name="Andrzejewski T.M."/>
            <person name="Davidsen T.M."/>
            <person name="Wayne K.J."/>
            <person name="Tettelin H."/>
            <person name="Glass J.I."/>
            <person name="Rusch D."/>
            <person name="Podicherti R."/>
            <person name="Tsui H.-C.T."/>
            <person name="Winkler M.E."/>
        </authorList>
    </citation>
    <scope>NUCLEOTIDE SEQUENCE</scope>
</reference>
<dbReference type="Pfam" id="PF00497">
    <property type="entry name" value="SBP_bac_3"/>
    <property type="match status" value="1"/>
</dbReference>
<sequence length="364" mass="42242">MRLFRYKLIRIITYALFYFVLININGCSKESSKLKQIKSNGILRIALVADPPHYFPNKVKERGYDFELASHYATSIGVELEIIKTNTSNEIIFLLNQGKVDIGILGSSPEFDQKNIENVVTYNNSKWYVIGNRANRQLPKSIDSIEPNTMIVANGSNASFMLHSIGEDYPSLLWDELKNTNVRSILERINENHSKISIISEDTYVYYQYLFPETKKIFVLPIKYPSRWLVKNNNNLSFLYSINSFFNKYKQNGKLEKIGKTYYEHLSAFNYVDIRYYLKRINKKLPKYKKYFVEAAKNSALDARIIAAVSYQESHWNRKARSPTGVRGMMMLTLDTAKRVGVKNRLNAKQSIFGGAKYLKILYE</sequence>
<dbReference type="Gene3D" id="1.10.530.10">
    <property type="match status" value="1"/>
</dbReference>
<accession>A0A382ETF2</accession>
<dbReference type="InterPro" id="IPR008258">
    <property type="entry name" value="Transglycosylase_SLT_dom_1"/>
</dbReference>
<feature type="non-terminal residue" evidence="5">
    <location>
        <position position="364"/>
    </location>
</feature>
<dbReference type="Gene3D" id="3.40.190.10">
    <property type="entry name" value="Periplasmic binding protein-like II"/>
    <property type="match status" value="2"/>
</dbReference>
<keyword evidence="3" id="KW-0998">Cell outer membrane</keyword>
<protein>
    <recommendedName>
        <fullName evidence="4">Solute-binding protein family 3/N-terminal domain-containing protein</fullName>
    </recommendedName>
</protein>
<name>A0A382ETF2_9ZZZZ</name>
<gene>
    <name evidence="5" type="ORF">METZ01_LOCUS206812</name>
</gene>
<dbReference type="PANTHER" id="PTHR35936:SF32">
    <property type="entry name" value="MEMBRANE-BOUND LYTIC MUREIN TRANSGLYCOSYLASE F"/>
    <property type="match status" value="1"/>
</dbReference>
<keyword evidence="3" id="KW-0472">Membrane</keyword>